<proteinExistence type="inferred from homology"/>
<dbReference type="GO" id="GO:0003899">
    <property type="term" value="F:DNA-directed RNA polymerase activity"/>
    <property type="evidence" value="ECO:0007669"/>
    <property type="project" value="InterPro"/>
</dbReference>
<comment type="caution">
    <text evidence="8">The sequence shown here is derived from an EMBL/GenBank/DDBJ whole genome shotgun (WGS) entry which is preliminary data.</text>
</comment>
<dbReference type="PROSITE" id="PS01154">
    <property type="entry name" value="RNA_POL_L_13KD"/>
    <property type="match status" value="1"/>
</dbReference>
<dbReference type="AlphaFoldDB" id="A0A9W8G7W4"/>
<keyword evidence="5" id="KW-0539">Nucleus</keyword>
<dbReference type="InterPro" id="IPR009025">
    <property type="entry name" value="RBP11-like_dimer"/>
</dbReference>
<name>A0A9W8G7W4_9FUNG</name>
<dbReference type="PANTHER" id="PTHR13946">
    <property type="entry name" value="DNA-DIRECTED RNA POLYMERASE I,II,III"/>
    <property type="match status" value="1"/>
</dbReference>
<keyword evidence="4" id="KW-0804">Transcription</keyword>
<protein>
    <recommendedName>
        <fullName evidence="2">DNA-directed RNA polymerases I and III subunit RPAC2</fullName>
    </recommendedName>
</protein>
<dbReference type="GO" id="GO:0005736">
    <property type="term" value="C:RNA polymerase I complex"/>
    <property type="evidence" value="ECO:0007669"/>
    <property type="project" value="TreeGrafter"/>
</dbReference>
<dbReference type="CDD" id="cd07029">
    <property type="entry name" value="RNAP_I_III_AC19"/>
    <property type="match status" value="1"/>
</dbReference>
<evidence type="ECO:0000256" key="4">
    <source>
        <dbReference type="ARBA" id="ARBA00023163"/>
    </source>
</evidence>
<dbReference type="GO" id="GO:0006383">
    <property type="term" value="P:transcription by RNA polymerase III"/>
    <property type="evidence" value="ECO:0007669"/>
    <property type="project" value="TreeGrafter"/>
</dbReference>
<keyword evidence="3" id="KW-0240">DNA-directed RNA polymerase</keyword>
<dbReference type="InterPro" id="IPR033898">
    <property type="entry name" value="RNAP_AC19"/>
</dbReference>
<dbReference type="GO" id="GO:0003677">
    <property type="term" value="F:DNA binding"/>
    <property type="evidence" value="ECO:0007669"/>
    <property type="project" value="InterPro"/>
</dbReference>
<evidence type="ECO:0000256" key="3">
    <source>
        <dbReference type="ARBA" id="ARBA00022478"/>
    </source>
</evidence>
<gene>
    <name evidence="8" type="primary">RPC19</name>
    <name evidence="8" type="ORF">GGI25_003797</name>
</gene>
<dbReference type="Gene3D" id="3.30.1360.10">
    <property type="entry name" value="RNA polymerase, RBP11-like subunit"/>
    <property type="match status" value="1"/>
</dbReference>
<evidence type="ECO:0000313" key="9">
    <source>
        <dbReference type="Proteomes" id="UP001151518"/>
    </source>
</evidence>
<evidence type="ECO:0000256" key="2">
    <source>
        <dbReference type="ARBA" id="ARBA00022079"/>
    </source>
</evidence>
<dbReference type="HAMAP" id="MF_00261">
    <property type="entry name" value="RNApol_arch_Rpo11"/>
    <property type="match status" value="1"/>
</dbReference>
<comment type="similarity">
    <text evidence="6">Belongs to the archaeal Rpo11/eukaryotic RPB11/RPC19 RNA polymerase subunit family.</text>
</comment>
<dbReference type="PANTHER" id="PTHR13946:SF28">
    <property type="entry name" value="DNA-DIRECTED RNA POLYMERASES I AND III SUBUNIT RPAC2"/>
    <property type="match status" value="1"/>
</dbReference>
<dbReference type="Proteomes" id="UP001151518">
    <property type="component" value="Unassembled WGS sequence"/>
</dbReference>
<dbReference type="GO" id="GO:0055029">
    <property type="term" value="C:nuclear DNA-directed RNA polymerase complex"/>
    <property type="evidence" value="ECO:0007669"/>
    <property type="project" value="UniProtKB-ARBA"/>
</dbReference>
<dbReference type="FunFam" id="3.30.1360.10:FF:000006">
    <property type="entry name" value="DNA-directed RNA polymerases I and III subunit RPAC2"/>
    <property type="match status" value="1"/>
</dbReference>
<evidence type="ECO:0000259" key="7">
    <source>
        <dbReference type="Pfam" id="PF13656"/>
    </source>
</evidence>
<dbReference type="InterPro" id="IPR036603">
    <property type="entry name" value="RBP11-like"/>
</dbReference>
<reference evidence="8" key="1">
    <citation type="submission" date="2022-07" db="EMBL/GenBank/DDBJ databases">
        <title>Phylogenomic reconstructions and comparative analyses of Kickxellomycotina fungi.</title>
        <authorList>
            <person name="Reynolds N.K."/>
            <person name="Stajich J.E."/>
            <person name="Barry K."/>
            <person name="Grigoriev I.V."/>
            <person name="Crous P."/>
            <person name="Smith M.E."/>
        </authorList>
    </citation>
    <scope>NUCLEOTIDE SEQUENCE</scope>
    <source>
        <strain evidence="8">NRRL 3115</strain>
    </source>
</reference>
<dbReference type="Pfam" id="PF13656">
    <property type="entry name" value="RNA_pol_L_2"/>
    <property type="match status" value="1"/>
</dbReference>
<dbReference type="InterPro" id="IPR008193">
    <property type="entry name" value="RNA_pol_Rpb11_13-16kDa_CS"/>
</dbReference>
<accession>A0A9W8G7W4</accession>
<evidence type="ECO:0000256" key="1">
    <source>
        <dbReference type="ARBA" id="ARBA00004123"/>
    </source>
</evidence>
<dbReference type="OrthoDB" id="510325at2759"/>
<dbReference type="GO" id="GO:0046983">
    <property type="term" value="F:protein dimerization activity"/>
    <property type="evidence" value="ECO:0007669"/>
    <property type="project" value="InterPro"/>
</dbReference>
<comment type="subcellular location">
    <subcellularLocation>
        <location evidence="1">Nucleus</location>
    </subcellularLocation>
</comment>
<dbReference type="GO" id="GO:0006362">
    <property type="term" value="P:transcription elongation by RNA polymerase I"/>
    <property type="evidence" value="ECO:0007669"/>
    <property type="project" value="TreeGrafter"/>
</dbReference>
<evidence type="ECO:0000256" key="5">
    <source>
        <dbReference type="ARBA" id="ARBA00023242"/>
    </source>
</evidence>
<evidence type="ECO:0000256" key="6">
    <source>
        <dbReference type="ARBA" id="ARBA00025751"/>
    </source>
</evidence>
<feature type="domain" description="DNA-directed RNA polymerase RBP11-like dimerisation" evidence="7">
    <location>
        <begin position="34"/>
        <end position="105"/>
    </location>
</feature>
<dbReference type="SUPFAM" id="SSF55257">
    <property type="entry name" value="RBP11-like subunits of RNA polymerase"/>
    <property type="match status" value="1"/>
</dbReference>
<dbReference type="EMBL" id="JANBTW010000044">
    <property type="protein sequence ID" value="KAJ2675960.1"/>
    <property type="molecule type" value="Genomic_DNA"/>
</dbReference>
<sequence>MDTSENLPTYIAVLDVPEEKIEILPGASADLTSVTFSIKEEDHTLGNSLRWSIMQNPQVDFCGYSIPHPSEAKTNLRIQTTDRSNAIDAMNKGLDDLRSVCQIMKARLHQRLKEGNYAHTE</sequence>
<organism evidence="8 9">
    <name type="scientific">Coemansia spiralis</name>
    <dbReference type="NCBI Taxonomy" id="417178"/>
    <lineage>
        <taxon>Eukaryota</taxon>
        <taxon>Fungi</taxon>
        <taxon>Fungi incertae sedis</taxon>
        <taxon>Zoopagomycota</taxon>
        <taxon>Kickxellomycotina</taxon>
        <taxon>Kickxellomycetes</taxon>
        <taxon>Kickxellales</taxon>
        <taxon>Kickxellaceae</taxon>
        <taxon>Coemansia</taxon>
    </lineage>
</organism>
<dbReference type="GO" id="GO:0005666">
    <property type="term" value="C:RNA polymerase III complex"/>
    <property type="evidence" value="ECO:0007669"/>
    <property type="project" value="TreeGrafter"/>
</dbReference>
<evidence type="ECO:0000313" key="8">
    <source>
        <dbReference type="EMBL" id="KAJ2675960.1"/>
    </source>
</evidence>
<dbReference type="InterPro" id="IPR022905">
    <property type="entry name" value="Rpo11-like"/>
</dbReference>